<evidence type="ECO:0000256" key="14">
    <source>
        <dbReference type="ARBA" id="ARBA00023204"/>
    </source>
</evidence>
<evidence type="ECO:0000313" key="18">
    <source>
        <dbReference type="EMBL" id="OBZ85453.1"/>
    </source>
</evidence>
<evidence type="ECO:0000256" key="4">
    <source>
        <dbReference type="ARBA" id="ARBA00005491"/>
    </source>
</evidence>
<feature type="compositionally biased region" description="Basic and acidic residues" evidence="16">
    <location>
        <begin position="117"/>
        <end position="144"/>
    </location>
</feature>
<name>A0A1C7N8M8_9FUNG</name>
<evidence type="ECO:0000256" key="16">
    <source>
        <dbReference type="SAM" id="MobiDB-lite"/>
    </source>
</evidence>
<keyword evidence="8" id="KW-0597">Phosphoprotein</keyword>
<comment type="subcellular location">
    <subcellularLocation>
        <location evidence="3">Chromosome</location>
        <location evidence="3">Telomere</location>
    </subcellularLocation>
    <subcellularLocation>
        <location evidence="2">Cytoplasm</location>
    </subcellularLocation>
    <subcellularLocation>
        <location evidence="1">Nucleus</location>
    </subcellularLocation>
</comment>
<sequence>MSTSEKAQNDLKKLKSTYASELSTLKELFTDWTDDDLVFALQDADGDLELAIDRISEGHASQWGEVKTKKSKKEAAQAAQQQQQPVVIPNNSTKSQEHRPTKLKQRLPQQKNWSSTKRQDDWSKSWSVEHKKPSPSKPHTDSKKTWASLLHTPTSTKESPPLQKVDDAWLTPSNTPWENEKTALSPKKQVSKENEEGKKEEDSLPDFGKLSLIEHHETSINPTVNDLFNSVQPSLLSQEPITTTADKPQLAYSPSFGLSDYSQQDYSMYNHTTTVDPFQSRFHYQDKMYGQEQPQQPQQQQQHHHQQPQQQQQQQQMYSYPYYYMPNQFNQNGSYPVPLNRTMYPPSTSTTTTTTTTSSSSYTHSSPYTNPTQSLYGFHDFGLQGYNNSFLSSDVKDDKSSPQQVYSQYFGQSTLFQPYRSNNPSYWNQ</sequence>
<keyword evidence="6" id="KW-0158">Chromosome</keyword>
<evidence type="ECO:0000256" key="12">
    <source>
        <dbReference type="ARBA" id="ARBA00022895"/>
    </source>
</evidence>
<dbReference type="GO" id="GO:0005737">
    <property type="term" value="C:cytoplasm"/>
    <property type="evidence" value="ECO:0007669"/>
    <property type="project" value="UniProtKB-SubCell"/>
</dbReference>
<feature type="compositionally biased region" description="Low complexity" evidence="16">
    <location>
        <begin position="293"/>
        <end position="315"/>
    </location>
</feature>
<keyword evidence="9" id="KW-0227">DNA damage</keyword>
<keyword evidence="10" id="KW-0833">Ubl conjugation pathway</keyword>
<dbReference type="Pfam" id="PF02845">
    <property type="entry name" value="CUE"/>
    <property type="match status" value="1"/>
</dbReference>
<feature type="region of interest" description="Disordered" evidence="16">
    <location>
        <begin position="288"/>
        <end position="315"/>
    </location>
</feature>
<dbReference type="Proteomes" id="UP000093000">
    <property type="component" value="Unassembled WGS sequence"/>
</dbReference>
<evidence type="ECO:0000259" key="17">
    <source>
        <dbReference type="PROSITE" id="PS51140"/>
    </source>
</evidence>
<feature type="compositionally biased region" description="Basic and acidic residues" evidence="16">
    <location>
        <begin position="190"/>
        <end position="202"/>
    </location>
</feature>
<dbReference type="PANTHER" id="PTHR16308">
    <property type="entry name" value="UBIQUITIN ASSOCIATED PROTEIN 2-LIKE/LINGERER"/>
    <property type="match status" value="1"/>
</dbReference>
<evidence type="ECO:0000256" key="8">
    <source>
        <dbReference type="ARBA" id="ARBA00022553"/>
    </source>
</evidence>
<evidence type="ECO:0000256" key="15">
    <source>
        <dbReference type="ARBA" id="ARBA00023242"/>
    </source>
</evidence>
<evidence type="ECO:0000256" key="3">
    <source>
        <dbReference type="ARBA" id="ARBA00004574"/>
    </source>
</evidence>
<keyword evidence="7" id="KW-0963">Cytoplasm</keyword>
<feature type="domain" description="CUE" evidence="17">
    <location>
        <begin position="17"/>
        <end position="60"/>
    </location>
</feature>
<dbReference type="STRING" id="101091.A0A1C7N8M8"/>
<keyword evidence="11" id="KW-0832">Ubl conjugation</keyword>
<dbReference type="GO" id="GO:0043130">
    <property type="term" value="F:ubiquitin binding"/>
    <property type="evidence" value="ECO:0007669"/>
    <property type="project" value="InterPro"/>
</dbReference>
<protein>
    <recommendedName>
        <fullName evidence="5">RNA polymerase II degradation factor 1</fullName>
    </recommendedName>
</protein>
<feature type="compositionally biased region" description="Low complexity" evidence="16">
    <location>
        <begin position="342"/>
        <end position="367"/>
    </location>
</feature>
<dbReference type="SUPFAM" id="SSF46934">
    <property type="entry name" value="UBA-like"/>
    <property type="match status" value="1"/>
</dbReference>
<accession>A0A1C7N8M8</accession>
<dbReference type="GO" id="GO:0005634">
    <property type="term" value="C:nucleus"/>
    <property type="evidence" value="ECO:0007669"/>
    <property type="project" value="UniProtKB-SubCell"/>
</dbReference>
<dbReference type="EMBL" id="LUGH01000394">
    <property type="protein sequence ID" value="OBZ85453.1"/>
    <property type="molecule type" value="Genomic_DNA"/>
</dbReference>
<keyword evidence="15" id="KW-0539">Nucleus</keyword>
<keyword evidence="19" id="KW-1185">Reference proteome</keyword>
<keyword evidence="14" id="KW-0234">DNA repair</keyword>
<dbReference type="InterPro" id="IPR003892">
    <property type="entry name" value="CUE"/>
</dbReference>
<reference evidence="18 19" key="1">
    <citation type="submission" date="2016-03" db="EMBL/GenBank/DDBJ databases">
        <title>Choanephora cucurbitarum.</title>
        <authorList>
            <person name="Min B."/>
            <person name="Park H."/>
            <person name="Park J.-H."/>
            <person name="Shin H.-D."/>
            <person name="Choi I.-G."/>
        </authorList>
    </citation>
    <scope>NUCLEOTIDE SEQUENCE [LARGE SCALE GENOMIC DNA]</scope>
    <source>
        <strain evidence="18 19">KUS-F28377</strain>
    </source>
</reference>
<evidence type="ECO:0000256" key="1">
    <source>
        <dbReference type="ARBA" id="ARBA00004123"/>
    </source>
</evidence>
<evidence type="ECO:0000256" key="5">
    <source>
        <dbReference type="ARBA" id="ARBA00020536"/>
    </source>
</evidence>
<feature type="compositionally biased region" description="Polar residues" evidence="16">
    <location>
        <begin position="107"/>
        <end position="116"/>
    </location>
</feature>
<dbReference type="PROSITE" id="PS51140">
    <property type="entry name" value="CUE"/>
    <property type="match status" value="1"/>
</dbReference>
<evidence type="ECO:0000256" key="13">
    <source>
        <dbReference type="ARBA" id="ARBA00023125"/>
    </source>
</evidence>
<feature type="region of interest" description="Disordered" evidence="16">
    <location>
        <begin position="334"/>
        <end position="367"/>
    </location>
</feature>
<feature type="region of interest" description="Disordered" evidence="16">
    <location>
        <begin position="57"/>
        <end position="206"/>
    </location>
</feature>
<dbReference type="AlphaFoldDB" id="A0A1C7N8M8"/>
<evidence type="ECO:0000256" key="11">
    <source>
        <dbReference type="ARBA" id="ARBA00022843"/>
    </source>
</evidence>
<dbReference type="InterPro" id="IPR009060">
    <property type="entry name" value="UBA-like_sf"/>
</dbReference>
<evidence type="ECO:0000256" key="10">
    <source>
        <dbReference type="ARBA" id="ARBA00022786"/>
    </source>
</evidence>
<dbReference type="GO" id="GO:0006281">
    <property type="term" value="P:DNA repair"/>
    <property type="evidence" value="ECO:0007669"/>
    <property type="project" value="UniProtKB-KW"/>
</dbReference>
<keyword evidence="12" id="KW-0779">Telomere</keyword>
<dbReference type="CDD" id="cd14368">
    <property type="entry name" value="CUE_DEF1_like"/>
    <property type="match status" value="1"/>
</dbReference>
<dbReference type="GO" id="GO:0003677">
    <property type="term" value="F:DNA binding"/>
    <property type="evidence" value="ECO:0007669"/>
    <property type="project" value="UniProtKB-KW"/>
</dbReference>
<dbReference type="InParanoid" id="A0A1C7N8M8"/>
<gene>
    <name evidence="18" type="ORF">A0J61_06494</name>
</gene>
<keyword evidence="13" id="KW-0238">DNA-binding</keyword>
<evidence type="ECO:0000256" key="2">
    <source>
        <dbReference type="ARBA" id="ARBA00004496"/>
    </source>
</evidence>
<evidence type="ECO:0000256" key="7">
    <source>
        <dbReference type="ARBA" id="ARBA00022490"/>
    </source>
</evidence>
<dbReference type="PANTHER" id="PTHR16308:SF13">
    <property type="entry name" value="PROTEIN LINGERER"/>
    <property type="match status" value="1"/>
</dbReference>
<dbReference type="OrthoDB" id="5396806at2759"/>
<dbReference type="InterPro" id="IPR051833">
    <property type="entry name" value="TC-DDR_regulator"/>
</dbReference>
<comment type="caution">
    <text evidence="18">The sequence shown here is derived from an EMBL/GenBank/DDBJ whole genome shotgun (WGS) entry which is preliminary data.</text>
</comment>
<evidence type="ECO:0000256" key="9">
    <source>
        <dbReference type="ARBA" id="ARBA00022763"/>
    </source>
</evidence>
<dbReference type="InterPro" id="IPR041803">
    <property type="entry name" value="DEF1_CUE"/>
</dbReference>
<dbReference type="GO" id="GO:0000781">
    <property type="term" value="C:chromosome, telomeric region"/>
    <property type="evidence" value="ECO:0007669"/>
    <property type="project" value="UniProtKB-SubCell"/>
</dbReference>
<evidence type="ECO:0000256" key="6">
    <source>
        <dbReference type="ARBA" id="ARBA00022454"/>
    </source>
</evidence>
<comment type="similarity">
    <text evidence="4">Belongs to the DEF1 family.</text>
</comment>
<organism evidence="18 19">
    <name type="scientific">Choanephora cucurbitarum</name>
    <dbReference type="NCBI Taxonomy" id="101091"/>
    <lineage>
        <taxon>Eukaryota</taxon>
        <taxon>Fungi</taxon>
        <taxon>Fungi incertae sedis</taxon>
        <taxon>Mucoromycota</taxon>
        <taxon>Mucoromycotina</taxon>
        <taxon>Mucoromycetes</taxon>
        <taxon>Mucorales</taxon>
        <taxon>Mucorineae</taxon>
        <taxon>Choanephoraceae</taxon>
        <taxon>Choanephoroideae</taxon>
        <taxon>Choanephora</taxon>
    </lineage>
</organism>
<proteinExistence type="inferred from homology"/>
<evidence type="ECO:0000313" key="19">
    <source>
        <dbReference type="Proteomes" id="UP000093000"/>
    </source>
</evidence>